<keyword evidence="6 10" id="KW-0472">Membrane</keyword>
<dbReference type="GO" id="GO:0001591">
    <property type="term" value="F:dopamine neurotransmitter receptor activity, coupled via Gi/Go"/>
    <property type="evidence" value="ECO:0007669"/>
    <property type="project" value="TreeGrafter"/>
</dbReference>
<dbReference type="SUPFAM" id="SSF81321">
    <property type="entry name" value="Family A G protein-coupled receptor-like"/>
    <property type="match status" value="1"/>
</dbReference>
<evidence type="ECO:0000256" key="7">
    <source>
        <dbReference type="ARBA" id="ARBA00023157"/>
    </source>
</evidence>
<feature type="transmembrane region" description="Helical" evidence="10">
    <location>
        <begin position="158"/>
        <end position="182"/>
    </location>
</feature>
<comment type="caution">
    <text evidence="12">The sequence shown here is derived from an EMBL/GenBank/DDBJ whole genome shotgun (WGS) entry which is preliminary data.</text>
</comment>
<feature type="transmembrane region" description="Helical" evidence="10">
    <location>
        <begin position="116"/>
        <end position="138"/>
    </location>
</feature>
<dbReference type="PANTHER" id="PTHR24248">
    <property type="entry name" value="ADRENERGIC RECEPTOR-RELATED G-PROTEIN COUPLED RECEPTOR"/>
    <property type="match status" value="1"/>
</dbReference>
<name>A0AAV4JC96_9GAST</name>
<keyword evidence="8 12" id="KW-0675">Receptor</keyword>
<evidence type="ECO:0000256" key="3">
    <source>
        <dbReference type="ARBA" id="ARBA00022692"/>
    </source>
</evidence>
<accession>A0AAV4JC96</accession>
<evidence type="ECO:0000313" key="12">
    <source>
        <dbReference type="EMBL" id="GFS19980.1"/>
    </source>
</evidence>
<keyword evidence="7" id="KW-1015">Disulfide bond</keyword>
<dbReference type="InterPro" id="IPR000276">
    <property type="entry name" value="GPCR_Rhodpsn"/>
</dbReference>
<dbReference type="GO" id="GO:0045202">
    <property type="term" value="C:synapse"/>
    <property type="evidence" value="ECO:0007669"/>
    <property type="project" value="GOC"/>
</dbReference>
<evidence type="ECO:0000256" key="6">
    <source>
        <dbReference type="ARBA" id="ARBA00023136"/>
    </source>
</evidence>
<evidence type="ECO:0000256" key="2">
    <source>
        <dbReference type="ARBA" id="ARBA00022475"/>
    </source>
</evidence>
<dbReference type="GO" id="GO:0004930">
    <property type="term" value="F:G protein-coupled receptor activity"/>
    <property type="evidence" value="ECO:0007669"/>
    <property type="project" value="UniProtKB-KW"/>
</dbReference>
<evidence type="ECO:0000259" key="11">
    <source>
        <dbReference type="PROSITE" id="PS50262"/>
    </source>
</evidence>
<keyword evidence="13" id="KW-1185">Reference proteome</keyword>
<organism evidence="12 13">
    <name type="scientific">Elysia marginata</name>
    <dbReference type="NCBI Taxonomy" id="1093978"/>
    <lineage>
        <taxon>Eukaryota</taxon>
        <taxon>Metazoa</taxon>
        <taxon>Spiralia</taxon>
        <taxon>Lophotrochozoa</taxon>
        <taxon>Mollusca</taxon>
        <taxon>Gastropoda</taxon>
        <taxon>Heterobranchia</taxon>
        <taxon>Euthyneura</taxon>
        <taxon>Panpulmonata</taxon>
        <taxon>Sacoglossa</taxon>
        <taxon>Placobranchoidea</taxon>
        <taxon>Plakobranchidae</taxon>
        <taxon>Elysia</taxon>
    </lineage>
</organism>
<evidence type="ECO:0000256" key="1">
    <source>
        <dbReference type="ARBA" id="ARBA00004651"/>
    </source>
</evidence>
<comment type="subcellular location">
    <subcellularLocation>
        <location evidence="1">Cell membrane</location>
        <topology evidence="1">Multi-pass membrane protein</topology>
    </subcellularLocation>
</comment>
<keyword evidence="9" id="KW-0807">Transducer</keyword>
<dbReference type="Proteomes" id="UP000762676">
    <property type="component" value="Unassembled WGS sequence"/>
</dbReference>
<keyword evidence="5" id="KW-0297">G-protein coupled receptor</keyword>
<dbReference type="PROSITE" id="PS50262">
    <property type="entry name" value="G_PROTEIN_RECEP_F1_2"/>
    <property type="match status" value="1"/>
</dbReference>
<dbReference type="AlphaFoldDB" id="A0AAV4JC96"/>
<sequence length="552" mass="61404">MNPLGVSRMKDANQTQETLWYPPNKSKSNAEEFHPSSYERGFITSANVGIFLCSLGILFNGTLLVVLCRSRRMRLHYLYLQISSIALADLSFIVMVDSFTVYFEMQPWRLGAGFCKAWMILDVALPAVSLIALLLLNVDRVLFTYKNKLYYCLMRRPVSRLAVILSPWVVSCTVVCSLWLGFPEVQPQDGLCMYGITEEANSASSWLMVFLPSLLIFVLIIFIFIAFIGEMPPATNSAADMTFAERGARRACQVSRHIQAGDSSQRQSTGLMSFPKNTIVCSKSRNSREQAEEANGSTEVKLSPGTSHMHANFHCPRLTERMTATLTLSDNGRTHKRFISALLAVDFFSLAITLPYSAFSLVNPVCTDTQSCESLRSLFQTLSWMRSSAACVRPLLFFLLTDIWSSTKQNFMRCCTHQAEEMPGGYDAGRLPQDENAHIQLNEIQYTNRSRDNRTGVDNVGEISMNKHFDGFGNLVSKTNASATIEEMSELGGFISPETSVTMSNWLTATPPSSPSTVKQGKLAGLRDTANSDNTPKVMTHWLQDDTAATAV</sequence>
<dbReference type="CDD" id="cd00637">
    <property type="entry name" value="7tm_classA_rhodopsin-like"/>
    <property type="match status" value="1"/>
</dbReference>
<gene>
    <name evidence="12" type="ORF">ElyMa_005045300</name>
</gene>
<evidence type="ECO:0000256" key="10">
    <source>
        <dbReference type="SAM" id="Phobius"/>
    </source>
</evidence>
<feature type="transmembrane region" description="Helical" evidence="10">
    <location>
        <begin position="42"/>
        <end position="66"/>
    </location>
</feature>
<feature type="domain" description="G-protein coupled receptors family 1 profile" evidence="11">
    <location>
        <begin position="59"/>
        <end position="397"/>
    </location>
</feature>
<evidence type="ECO:0000256" key="4">
    <source>
        <dbReference type="ARBA" id="ARBA00022989"/>
    </source>
</evidence>
<feature type="transmembrane region" description="Helical" evidence="10">
    <location>
        <begin position="338"/>
        <end position="359"/>
    </location>
</feature>
<dbReference type="Pfam" id="PF00001">
    <property type="entry name" value="7tm_1"/>
    <property type="match status" value="1"/>
</dbReference>
<evidence type="ECO:0000256" key="9">
    <source>
        <dbReference type="ARBA" id="ARBA00023224"/>
    </source>
</evidence>
<keyword evidence="4 10" id="KW-1133">Transmembrane helix</keyword>
<dbReference type="Gene3D" id="1.20.1070.10">
    <property type="entry name" value="Rhodopsin 7-helix transmembrane proteins"/>
    <property type="match status" value="1"/>
</dbReference>
<evidence type="ECO:0000256" key="8">
    <source>
        <dbReference type="ARBA" id="ARBA00023170"/>
    </source>
</evidence>
<dbReference type="InterPro" id="IPR017452">
    <property type="entry name" value="GPCR_Rhodpsn_7TM"/>
</dbReference>
<feature type="transmembrane region" description="Helical" evidence="10">
    <location>
        <begin position="202"/>
        <end position="228"/>
    </location>
</feature>
<protein>
    <submittedName>
        <fullName evidence="12">Alpha-1D adrenergic receptor</fullName>
    </submittedName>
</protein>
<evidence type="ECO:0000256" key="5">
    <source>
        <dbReference type="ARBA" id="ARBA00023040"/>
    </source>
</evidence>
<reference evidence="12 13" key="1">
    <citation type="journal article" date="2021" name="Elife">
        <title>Chloroplast acquisition without the gene transfer in kleptoplastic sea slugs, Plakobranchus ocellatus.</title>
        <authorList>
            <person name="Maeda T."/>
            <person name="Takahashi S."/>
            <person name="Yoshida T."/>
            <person name="Shimamura S."/>
            <person name="Takaki Y."/>
            <person name="Nagai Y."/>
            <person name="Toyoda A."/>
            <person name="Suzuki Y."/>
            <person name="Arimoto A."/>
            <person name="Ishii H."/>
            <person name="Satoh N."/>
            <person name="Nishiyama T."/>
            <person name="Hasebe M."/>
            <person name="Maruyama T."/>
            <person name="Minagawa J."/>
            <person name="Obokata J."/>
            <person name="Shigenobu S."/>
        </authorList>
    </citation>
    <scope>NUCLEOTIDE SEQUENCE [LARGE SCALE GENOMIC DNA]</scope>
</reference>
<keyword evidence="3 10" id="KW-0812">Transmembrane</keyword>
<feature type="transmembrane region" description="Helical" evidence="10">
    <location>
        <begin position="78"/>
        <end position="96"/>
    </location>
</feature>
<dbReference type="GO" id="GO:0005886">
    <property type="term" value="C:plasma membrane"/>
    <property type="evidence" value="ECO:0007669"/>
    <property type="project" value="UniProtKB-SubCell"/>
</dbReference>
<proteinExistence type="predicted"/>
<keyword evidence="2" id="KW-1003">Cell membrane</keyword>
<dbReference type="PANTHER" id="PTHR24248:SF125">
    <property type="entry name" value="DOPAMINE D2-LIKE RECEPTOR"/>
    <property type="match status" value="1"/>
</dbReference>
<dbReference type="EMBL" id="BMAT01010091">
    <property type="protein sequence ID" value="GFS19980.1"/>
    <property type="molecule type" value="Genomic_DNA"/>
</dbReference>
<evidence type="ECO:0000313" key="13">
    <source>
        <dbReference type="Proteomes" id="UP000762676"/>
    </source>
</evidence>